<evidence type="ECO:0000256" key="4">
    <source>
        <dbReference type="ARBA" id="ARBA00022753"/>
    </source>
</evidence>
<evidence type="ECO:0000256" key="7">
    <source>
        <dbReference type="PROSITE-ProRule" id="PRU00644"/>
    </source>
</evidence>
<evidence type="ECO:0000259" key="10">
    <source>
        <dbReference type="PROSITE" id="PS51322"/>
    </source>
</evidence>
<dbReference type="CDD" id="cd11685">
    <property type="entry name" value="UEV_TSG101-like"/>
    <property type="match status" value="1"/>
</dbReference>
<keyword evidence="6" id="KW-0175">Coiled coil</keyword>
<evidence type="ECO:0000313" key="13">
    <source>
        <dbReference type="Proteomes" id="UP000553632"/>
    </source>
</evidence>
<evidence type="ECO:0000256" key="6">
    <source>
        <dbReference type="ARBA" id="ARBA00023054"/>
    </source>
</evidence>
<dbReference type="PROSITE" id="PS51312">
    <property type="entry name" value="SB"/>
    <property type="match status" value="1"/>
</dbReference>
<organism evidence="12 13">
    <name type="scientific">Perkinsus olseni</name>
    <name type="common">Perkinsus atlanticus</name>
    <dbReference type="NCBI Taxonomy" id="32597"/>
    <lineage>
        <taxon>Eukaryota</taxon>
        <taxon>Sar</taxon>
        <taxon>Alveolata</taxon>
        <taxon>Perkinsozoa</taxon>
        <taxon>Perkinsea</taxon>
        <taxon>Perkinsida</taxon>
        <taxon>Perkinsidae</taxon>
        <taxon>Perkinsus</taxon>
    </lineage>
</organism>
<evidence type="ECO:0000256" key="8">
    <source>
        <dbReference type="SAM" id="MobiDB-lite"/>
    </source>
</evidence>
<evidence type="ECO:0008006" key="15">
    <source>
        <dbReference type="Google" id="ProtNLM"/>
    </source>
</evidence>
<dbReference type="SUPFAM" id="SSF140111">
    <property type="entry name" value="Endosomal sorting complex assembly domain"/>
    <property type="match status" value="1"/>
</dbReference>
<gene>
    <name evidence="11" type="ORF">FOZ62_017659</name>
    <name evidence="12" type="ORF">FOZ63_016988</name>
</gene>
<dbReference type="SUPFAM" id="SSF54495">
    <property type="entry name" value="UBC-like"/>
    <property type="match status" value="1"/>
</dbReference>
<dbReference type="InterPro" id="IPR017916">
    <property type="entry name" value="SB_dom"/>
</dbReference>
<dbReference type="GO" id="GO:0015031">
    <property type="term" value="P:protein transport"/>
    <property type="evidence" value="ECO:0007669"/>
    <property type="project" value="UniProtKB-UniRule"/>
</dbReference>
<keyword evidence="4" id="KW-0967">Endosome</keyword>
<proteinExistence type="inferred from homology"/>
<keyword evidence="5 7" id="KW-0653">Protein transport</keyword>
<dbReference type="InterPro" id="IPR037202">
    <property type="entry name" value="ESCRT_assembly_dom"/>
</dbReference>
<dbReference type="Gene3D" id="3.10.110.10">
    <property type="entry name" value="Ubiquitin Conjugating Enzyme"/>
    <property type="match status" value="1"/>
</dbReference>
<dbReference type="InterPro" id="IPR016135">
    <property type="entry name" value="UBQ-conjugating_enzyme/RWD"/>
</dbReference>
<name>A0A7J6UNC5_PEROL</name>
<feature type="compositionally biased region" description="Polar residues" evidence="8">
    <location>
        <begin position="185"/>
        <end position="198"/>
    </location>
</feature>
<feature type="domain" description="UEV" evidence="10">
    <location>
        <begin position="10"/>
        <end position="153"/>
    </location>
</feature>
<dbReference type="Gene3D" id="6.10.140.820">
    <property type="match status" value="1"/>
</dbReference>
<comment type="subcellular location">
    <subcellularLocation>
        <location evidence="1">Endosome</location>
    </subcellularLocation>
</comment>
<dbReference type="AlphaFoldDB" id="A0A7J6UNC5"/>
<feature type="region of interest" description="Disordered" evidence="8">
    <location>
        <begin position="150"/>
        <end position="203"/>
    </location>
</feature>
<feature type="region of interest" description="Disordered" evidence="8">
    <location>
        <begin position="375"/>
        <end position="400"/>
    </location>
</feature>
<sequence length="415" mass="45587">MYGGGRSGYSPHEHLFSRLAGIYPNLPRLRQDITSLLQTIQSLRPNVGVFGSGRNQVQLFYLYGTVPIVFSGATYNIPMTVYFDPPYPSVPPRCFVSPTAGMSIKPRHQHVDHNGMVYLPYLNTWSPYSSTLPELITMIASTFSADPPVYSTGPPQQQPSQPQTIRPVNGPTATGGIGQPAASKVQPSGVVQNSSSAVGSDRRQSAYAAKLRLQEVEDRTTELIEKTREYNLARETAATAVKEGDGICPYHGGDGGFMYRKSIIVYGDFSVFSLFPQAQVWLAGPKSTASTDSTNADEQESKLRSELGAQVLELVEEDCSLDEWLLGLDDALKSNSIDIEAYLREIRSTSRKQFEVRALRQKAVTQLQAAIIYKEEQEQRQRPSTTTAGPSGPTINSYPAQSTGYVMAYPAPRWG</sequence>
<keyword evidence="3 7" id="KW-0813">Transport</keyword>
<dbReference type="Proteomes" id="UP000574390">
    <property type="component" value="Unassembled WGS sequence"/>
</dbReference>
<dbReference type="InterPro" id="IPR052070">
    <property type="entry name" value="ESCRT-I_UEV_domain"/>
</dbReference>
<evidence type="ECO:0000259" key="9">
    <source>
        <dbReference type="PROSITE" id="PS51312"/>
    </source>
</evidence>
<dbReference type="GO" id="GO:0008333">
    <property type="term" value="P:endosome to lysosome transport"/>
    <property type="evidence" value="ECO:0007669"/>
    <property type="project" value="TreeGrafter"/>
</dbReference>
<evidence type="ECO:0000256" key="5">
    <source>
        <dbReference type="ARBA" id="ARBA00022927"/>
    </source>
</evidence>
<evidence type="ECO:0000313" key="11">
    <source>
        <dbReference type="EMBL" id="KAF4706563.1"/>
    </source>
</evidence>
<feature type="compositionally biased region" description="Low complexity" evidence="8">
    <location>
        <begin position="383"/>
        <end position="394"/>
    </location>
</feature>
<dbReference type="GO" id="GO:0000813">
    <property type="term" value="C:ESCRT I complex"/>
    <property type="evidence" value="ECO:0007669"/>
    <property type="project" value="TreeGrafter"/>
</dbReference>
<dbReference type="GO" id="GO:0043130">
    <property type="term" value="F:ubiquitin binding"/>
    <property type="evidence" value="ECO:0007669"/>
    <property type="project" value="TreeGrafter"/>
</dbReference>
<dbReference type="EMBL" id="JABANM010030263">
    <property type="protein sequence ID" value="KAF4706563.1"/>
    <property type="molecule type" value="Genomic_DNA"/>
</dbReference>
<dbReference type="OMA" id="LWLPEPY"/>
<evidence type="ECO:0000256" key="1">
    <source>
        <dbReference type="ARBA" id="ARBA00004177"/>
    </source>
</evidence>
<dbReference type="Pfam" id="PF05743">
    <property type="entry name" value="UEV"/>
    <property type="match status" value="1"/>
</dbReference>
<accession>A0A7J6UNC5</accession>
<feature type="compositionally biased region" description="Low complexity" evidence="8">
    <location>
        <begin position="154"/>
        <end position="163"/>
    </location>
</feature>
<dbReference type="EMBL" id="JABANO010001342">
    <property type="protein sequence ID" value="KAF4758511.1"/>
    <property type="molecule type" value="Genomic_DNA"/>
</dbReference>
<keyword evidence="13" id="KW-1185">Reference proteome</keyword>
<evidence type="ECO:0000313" key="14">
    <source>
        <dbReference type="Proteomes" id="UP000574390"/>
    </source>
</evidence>
<dbReference type="PANTHER" id="PTHR23306:SF3">
    <property type="entry name" value="TUMOR SUPPRESSOR PROTEIN 101"/>
    <property type="match status" value="1"/>
</dbReference>
<comment type="caution">
    <text evidence="12">The sequence shown here is derived from an EMBL/GenBank/DDBJ whole genome shotgun (WGS) entry which is preliminary data.</text>
</comment>
<evidence type="ECO:0000256" key="3">
    <source>
        <dbReference type="ARBA" id="ARBA00022448"/>
    </source>
</evidence>
<reference evidence="13 14" key="1">
    <citation type="submission" date="2020-04" db="EMBL/GenBank/DDBJ databases">
        <title>Perkinsus olseni comparative genomics.</title>
        <authorList>
            <person name="Bogema D.R."/>
        </authorList>
    </citation>
    <scope>NUCLEOTIDE SEQUENCE [LARGE SCALE GENOMIC DNA]</scope>
    <source>
        <strain evidence="11">ATCC PRA-205</strain>
        <strain evidence="12 13">ATCC PRA-207</strain>
    </source>
</reference>
<dbReference type="PANTHER" id="PTHR23306">
    <property type="entry name" value="TUMOR SUSCEPTIBILITY GENE 101 PROTEIN-RELATED"/>
    <property type="match status" value="1"/>
</dbReference>
<comment type="similarity">
    <text evidence="2">Belongs to the ubiquitin-conjugating enzyme family. UEV subfamily.</text>
</comment>
<evidence type="ECO:0000256" key="2">
    <source>
        <dbReference type="ARBA" id="ARBA00009594"/>
    </source>
</evidence>
<dbReference type="InterPro" id="IPR008883">
    <property type="entry name" value="UEV_N"/>
</dbReference>
<protein>
    <recommendedName>
        <fullName evidence="15">Tumor susceptibility protein</fullName>
    </recommendedName>
</protein>
<evidence type="ECO:0000313" key="12">
    <source>
        <dbReference type="EMBL" id="KAF4758511.1"/>
    </source>
</evidence>
<dbReference type="PROSITE" id="PS51322">
    <property type="entry name" value="UEV"/>
    <property type="match status" value="1"/>
</dbReference>
<dbReference type="Pfam" id="PF09454">
    <property type="entry name" value="Vps23_core"/>
    <property type="match status" value="1"/>
</dbReference>
<feature type="domain" description="SB" evidence="9">
    <location>
        <begin position="305"/>
        <end position="373"/>
    </location>
</feature>
<dbReference type="Proteomes" id="UP000553632">
    <property type="component" value="Unassembled WGS sequence"/>
</dbReference>